<sequence length="83" mass="9144">MNPTVTSIPNEQVNSSHIDSVGWSDQIQFRTPPAGGSDELKFLAFGDMGKAPRDASVEHYIQYVNSNTRKVEDSFRITKGQGS</sequence>
<name>A0AAP0RW10_LIQFO</name>
<evidence type="ECO:0000313" key="2">
    <source>
        <dbReference type="Proteomes" id="UP001415857"/>
    </source>
</evidence>
<dbReference type="AlphaFoldDB" id="A0AAP0RW10"/>
<accession>A0AAP0RW10</accession>
<dbReference type="PANTHER" id="PTHR45778:SF3">
    <property type="entry name" value="PURPLE ACID PHOSPHATASE"/>
    <property type="match status" value="1"/>
</dbReference>
<proteinExistence type="predicted"/>
<dbReference type="PANTHER" id="PTHR45778">
    <property type="entry name" value="PURPLE ACID PHOSPHATASE-RELATED"/>
    <property type="match status" value="1"/>
</dbReference>
<reference evidence="1 2" key="1">
    <citation type="journal article" date="2024" name="Plant J.">
        <title>Genome sequences and population genomics reveal climatic adaptation and genomic divergence between two closely related sweetgum species.</title>
        <authorList>
            <person name="Xu W.Q."/>
            <person name="Ren C.Q."/>
            <person name="Zhang X.Y."/>
            <person name="Comes H.P."/>
            <person name="Liu X.H."/>
            <person name="Li Y.G."/>
            <person name="Kettle C.J."/>
            <person name="Jalonen R."/>
            <person name="Gaisberger H."/>
            <person name="Ma Y.Z."/>
            <person name="Qiu Y.X."/>
        </authorList>
    </citation>
    <scope>NUCLEOTIDE SEQUENCE [LARGE SCALE GENOMIC DNA]</scope>
    <source>
        <strain evidence="1">Hangzhou</strain>
    </source>
</reference>
<protein>
    <submittedName>
        <fullName evidence="1">Uncharacterized protein</fullName>
    </submittedName>
</protein>
<comment type="caution">
    <text evidence="1">The sequence shown here is derived from an EMBL/GenBank/DDBJ whole genome shotgun (WGS) entry which is preliminary data.</text>
</comment>
<keyword evidence="2" id="KW-1185">Reference proteome</keyword>
<evidence type="ECO:0000313" key="1">
    <source>
        <dbReference type="EMBL" id="KAK9282724.1"/>
    </source>
</evidence>
<organism evidence="1 2">
    <name type="scientific">Liquidambar formosana</name>
    <name type="common">Formosan gum</name>
    <dbReference type="NCBI Taxonomy" id="63359"/>
    <lineage>
        <taxon>Eukaryota</taxon>
        <taxon>Viridiplantae</taxon>
        <taxon>Streptophyta</taxon>
        <taxon>Embryophyta</taxon>
        <taxon>Tracheophyta</taxon>
        <taxon>Spermatophyta</taxon>
        <taxon>Magnoliopsida</taxon>
        <taxon>eudicotyledons</taxon>
        <taxon>Gunneridae</taxon>
        <taxon>Pentapetalae</taxon>
        <taxon>Saxifragales</taxon>
        <taxon>Altingiaceae</taxon>
        <taxon>Liquidambar</taxon>
    </lineage>
</organism>
<dbReference type="Proteomes" id="UP001415857">
    <property type="component" value="Unassembled WGS sequence"/>
</dbReference>
<dbReference type="EMBL" id="JBBPBK010000006">
    <property type="protein sequence ID" value="KAK9282724.1"/>
    <property type="molecule type" value="Genomic_DNA"/>
</dbReference>
<gene>
    <name evidence="1" type="ORF">L1049_010944</name>
</gene>